<dbReference type="GO" id="GO:0090263">
    <property type="term" value="P:positive regulation of canonical Wnt signaling pathway"/>
    <property type="evidence" value="ECO:0007669"/>
    <property type="project" value="TreeGrafter"/>
</dbReference>
<evidence type="ECO:0000313" key="3">
    <source>
        <dbReference type="EMBL" id="EGW15034.1"/>
    </source>
</evidence>
<dbReference type="InterPro" id="IPR008014">
    <property type="entry name" value="GSK3-bd"/>
</dbReference>
<dbReference type="STRING" id="10029.G3INT0"/>
<dbReference type="AlphaFoldDB" id="G3INT0"/>
<dbReference type="PANTHER" id="PTHR35154:SF1">
    <property type="entry name" value="PROTO-ONCOGENE FRAT1"/>
    <property type="match status" value="1"/>
</dbReference>
<dbReference type="Pfam" id="PF05350">
    <property type="entry name" value="GSK-3_bind"/>
    <property type="match status" value="1"/>
</dbReference>
<organism evidence="3 4">
    <name type="scientific">Cricetulus griseus</name>
    <name type="common">Chinese hamster</name>
    <name type="synonym">Cricetulus barabensis griseus</name>
    <dbReference type="NCBI Taxonomy" id="10029"/>
    <lineage>
        <taxon>Eukaryota</taxon>
        <taxon>Metazoa</taxon>
        <taxon>Chordata</taxon>
        <taxon>Craniata</taxon>
        <taxon>Vertebrata</taxon>
        <taxon>Euteleostomi</taxon>
        <taxon>Mammalia</taxon>
        <taxon>Eutheria</taxon>
        <taxon>Euarchontoglires</taxon>
        <taxon>Glires</taxon>
        <taxon>Rodentia</taxon>
        <taxon>Myomorpha</taxon>
        <taxon>Muroidea</taxon>
        <taxon>Cricetidae</taxon>
        <taxon>Cricetinae</taxon>
        <taxon>Cricetulus</taxon>
    </lineage>
</organism>
<accession>G3INT0</accession>
<dbReference type="PaxDb" id="10029-XP_007607810.1"/>
<dbReference type="GO" id="GO:0005737">
    <property type="term" value="C:cytoplasm"/>
    <property type="evidence" value="ECO:0007669"/>
    <property type="project" value="TreeGrafter"/>
</dbReference>
<reference evidence="4" key="1">
    <citation type="journal article" date="2011" name="Nat. Biotechnol.">
        <title>The genomic sequence of the Chinese hamster ovary (CHO)-K1 cell line.</title>
        <authorList>
            <person name="Xu X."/>
            <person name="Nagarajan H."/>
            <person name="Lewis N.E."/>
            <person name="Pan S."/>
            <person name="Cai Z."/>
            <person name="Liu X."/>
            <person name="Chen W."/>
            <person name="Xie M."/>
            <person name="Wang W."/>
            <person name="Hammond S."/>
            <person name="Andersen M.R."/>
            <person name="Neff N."/>
            <person name="Passarelli B."/>
            <person name="Koh W."/>
            <person name="Fan H.C."/>
            <person name="Wang J."/>
            <person name="Gui Y."/>
            <person name="Lee K.H."/>
            <person name="Betenbaugh M.J."/>
            <person name="Quake S.R."/>
            <person name="Famili I."/>
            <person name="Palsson B.O."/>
            <person name="Wang J."/>
        </authorList>
    </citation>
    <scope>NUCLEOTIDE SEQUENCE [LARGE SCALE GENOMIC DNA]</scope>
    <source>
        <strain evidence="4">CHO K1 cell line</strain>
    </source>
</reference>
<comment type="similarity">
    <text evidence="1">Belongs to the GSK-3-binding protein family.</text>
</comment>
<gene>
    <name evidence="3" type="ORF">I79_025618</name>
</gene>
<evidence type="ECO:0000256" key="1">
    <source>
        <dbReference type="ARBA" id="ARBA00010422"/>
    </source>
</evidence>
<name>G3INT0_CRIGR</name>
<evidence type="ECO:0000313" key="4">
    <source>
        <dbReference type="Proteomes" id="UP000001075"/>
    </source>
</evidence>
<feature type="region of interest" description="Disordered" evidence="2">
    <location>
        <begin position="29"/>
        <end position="49"/>
    </location>
</feature>
<evidence type="ECO:0000256" key="2">
    <source>
        <dbReference type="SAM" id="MobiDB-lite"/>
    </source>
</evidence>
<sequence>MLWEPRRLQSRAAPYCMVELTPDASALCPVSQQPGLEGPPVTGKPSTLQPLSGPCWRGWPQSTAMSRLLQQRCGSQPDTHTSDEDPHQLLQQLLLSGNLIKEAVQAPIVLVMSL</sequence>
<dbReference type="InParanoid" id="G3INT0"/>
<dbReference type="PANTHER" id="PTHR35154">
    <property type="entry name" value="GBP PROTEIN"/>
    <property type="match status" value="1"/>
</dbReference>
<proteinExistence type="inferred from homology"/>
<protein>
    <submittedName>
        <fullName evidence="3">Proto-oncogene FRAT1</fullName>
    </submittedName>
</protein>
<dbReference type="Proteomes" id="UP000001075">
    <property type="component" value="Unassembled WGS sequence"/>
</dbReference>
<dbReference type="eggNOG" id="ENOG502T09T">
    <property type="taxonomic scope" value="Eukaryota"/>
</dbReference>
<dbReference type="EMBL" id="JH007168">
    <property type="protein sequence ID" value="EGW15034.1"/>
    <property type="molecule type" value="Genomic_DNA"/>
</dbReference>